<evidence type="ECO:0000259" key="2">
    <source>
        <dbReference type="Pfam" id="PF00149"/>
    </source>
</evidence>
<dbReference type="Pfam" id="PF00149">
    <property type="entry name" value="Metallophos"/>
    <property type="match status" value="1"/>
</dbReference>
<sequence>MAIELRKTRFVCLSDTHNASPADGAFKLPKGDVLIHAGDLTKQGTFAELQKTLNWIEQADFEVKIVVAGNHDITLDPDFYGGHGPHFHSKYPQDSQACINLVKGYKSITFLNHESTDIRLAKEDGPQTSFKVFGSPYSPANGLWAFGYSPEDASKIWEHSIPLDTDVIVTHTPPKYHCDESKDRRAAGCIPSQKGNADSEIFIQETLREKLWRVRPHLAICGHVHEGRGAEIVLWDIETPNTRYKEALIEHWTDPSIDTKKQSLIDLSAKSSIPLENTGSWGDEEIPSVSIEVLAKDLDSTSLRRWRSKERPAFTLQTLDDGLRSSYYEGIHGHGVITPSRRCDMEALAGRMGRKETCIINAAIMASSWPYKSNSQQRYNKPIVVDIDLPVLQKQGNLQEERNRQAESKSRGETEHPSLSGEDNSS</sequence>
<keyword evidence="4" id="KW-1185">Reference proteome</keyword>
<accession>A0AAE0DN04</accession>
<organism evidence="3 4">
    <name type="scientific">Lepraria neglecta</name>
    <dbReference type="NCBI Taxonomy" id="209136"/>
    <lineage>
        <taxon>Eukaryota</taxon>
        <taxon>Fungi</taxon>
        <taxon>Dikarya</taxon>
        <taxon>Ascomycota</taxon>
        <taxon>Pezizomycotina</taxon>
        <taxon>Lecanoromycetes</taxon>
        <taxon>OSLEUM clade</taxon>
        <taxon>Lecanoromycetidae</taxon>
        <taxon>Lecanorales</taxon>
        <taxon>Lecanorineae</taxon>
        <taxon>Stereocaulaceae</taxon>
        <taxon>Lepraria</taxon>
    </lineage>
</organism>
<reference evidence="3" key="1">
    <citation type="submission" date="2022-11" db="EMBL/GenBank/DDBJ databases">
        <title>Chromosomal genome sequence assembly and mating type (MAT) locus characterization of the leprose asexual lichenized fungus Lepraria neglecta (Nyl.) Erichsen.</title>
        <authorList>
            <person name="Allen J.L."/>
            <person name="Pfeffer B."/>
        </authorList>
    </citation>
    <scope>NUCLEOTIDE SEQUENCE</scope>
    <source>
        <strain evidence="3">Allen 5258</strain>
    </source>
</reference>
<comment type="caution">
    <text evidence="3">The sequence shown here is derived from an EMBL/GenBank/DDBJ whole genome shotgun (WGS) entry which is preliminary data.</text>
</comment>
<dbReference type="InterPro" id="IPR004843">
    <property type="entry name" value="Calcineurin-like_PHP"/>
</dbReference>
<dbReference type="InterPro" id="IPR029052">
    <property type="entry name" value="Metallo-depent_PP-like"/>
</dbReference>
<evidence type="ECO:0000313" key="3">
    <source>
        <dbReference type="EMBL" id="KAK3176054.1"/>
    </source>
</evidence>
<dbReference type="EMBL" id="JASNWA010000004">
    <property type="protein sequence ID" value="KAK3176054.1"/>
    <property type="molecule type" value="Genomic_DNA"/>
</dbReference>
<gene>
    <name evidence="3" type="ORF">OEA41_007376</name>
</gene>
<dbReference type="InterPro" id="IPR051693">
    <property type="entry name" value="UPF0046_metallophosphoest"/>
</dbReference>
<evidence type="ECO:0000313" key="4">
    <source>
        <dbReference type="Proteomes" id="UP001276659"/>
    </source>
</evidence>
<dbReference type="PANTHER" id="PTHR12905">
    <property type="entry name" value="METALLOPHOSPHOESTERASE"/>
    <property type="match status" value="1"/>
</dbReference>
<dbReference type="Proteomes" id="UP001276659">
    <property type="component" value="Unassembled WGS sequence"/>
</dbReference>
<protein>
    <recommendedName>
        <fullName evidence="2">Calcineurin-like phosphoesterase domain-containing protein</fullName>
    </recommendedName>
</protein>
<dbReference type="SUPFAM" id="SSF56300">
    <property type="entry name" value="Metallo-dependent phosphatases"/>
    <property type="match status" value="1"/>
</dbReference>
<dbReference type="Gene3D" id="3.60.21.10">
    <property type="match status" value="1"/>
</dbReference>
<feature type="region of interest" description="Disordered" evidence="1">
    <location>
        <begin position="394"/>
        <end position="426"/>
    </location>
</feature>
<dbReference type="AlphaFoldDB" id="A0AAE0DN04"/>
<name>A0AAE0DN04_9LECA</name>
<feature type="domain" description="Calcineurin-like phosphoesterase" evidence="2">
    <location>
        <begin position="9"/>
        <end position="226"/>
    </location>
</feature>
<dbReference type="GO" id="GO:0016787">
    <property type="term" value="F:hydrolase activity"/>
    <property type="evidence" value="ECO:0007669"/>
    <property type="project" value="InterPro"/>
</dbReference>
<feature type="compositionally biased region" description="Basic and acidic residues" evidence="1">
    <location>
        <begin position="399"/>
        <end position="416"/>
    </location>
</feature>
<evidence type="ECO:0000256" key="1">
    <source>
        <dbReference type="SAM" id="MobiDB-lite"/>
    </source>
</evidence>
<dbReference type="CDD" id="cd07379">
    <property type="entry name" value="MPP_239FB"/>
    <property type="match status" value="1"/>
</dbReference>
<dbReference type="PANTHER" id="PTHR12905:SF16">
    <property type="entry name" value="SER_THR PROTEIN PHOSPHATASE FAMILY PROTEIN (AFU_ORTHOLOGUE AFUA_1G06000)"/>
    <property type="match status" value="1"/>
</dbReference>
<proteinExistence type="predicted"/>